<dbReference type="InterPro" id="IPR007375">
    <property type="entry name" value="SoxG"/>
</dbReference>
<gene>
    <name evidence="1" type="ORF">MGWOODY_Smn454</name>
</gene>
<name>A0A160TN62_9ZZZZ</name>
<reference evidence="1" key="1">
    <citation type="submission" date="2015-10" db="EMBL/GenBank/DDBJ databases">
        <authorList>
            <person name="Gilbert D.G."/>
        </authorList>
    </citation>
    <scope>NUCLEOTIDE SEQUENCE</scope>
</reference>
<dbReference type="InterPro" id="IPR027266">
    <property type="entry name" value="TrmE/GcvT-like"/>
</dbReference>
<dbReference type="Gene3D" id="3.30.70.1520">
    <property type="entry name" value="Heterotetrameric sarcosine oxidase"/>
    <property type="match status" value="1"/>
</dbReference>
<evidence type="ECO:0008006" key="2">
    <source>
        <dbReference type="Google" id="ProtNLM"/>
    </source>
</evidence>
<dbReference type="AlphaFoldDB" id="A0A160TN62"/>
<dbReference type="Pfam" id="PF04268">
    <property type="entry name" value="SoxG"/>
    <property type="match status" value="1"/>
</dbReference>
<sequence length="194" mass="20625">MADIASMVLPRVAPVDAGIRAHGFVLDFEPFLGVVKLHLLGEGAAERVALLLGTPLPTACRATTIGTVSCAWLGPAEWMLTGREAHIAPLVERCREAAGDEGLIVDLTDGRACFVLYGRGARNALSTHCPLDLSDEAMPVSSVARSLLGDVPLFVARLDDRQGHPAFRLILDQTMAPYALRLFAAIDQNPGVSS</sequence>
<dbReference type="EMBL" id="CZQE01000389">
    <property type="protein sequence ID" value="CUS46725.1"/>
    <property type="molecule type" value="Genomic_DNA"/>
</dbReference>
<dbReference type="Gene3D" id="3.30.1360.120">
    <property type="entry name" value="Probable tRNA modification gtpase trme, domain 1"/>
    <property type="match status" value="1"/>
</dbReference>
<protein>
    <recommendedName>
        <fullName evidence="2">Sarcosine oxidase gamma subunit</fullName>
    </recommendedName>
</protein>
<evidence type="ECO:0000313" key="1">
    <source>
        <dbReference type="EMBL" id="CUS46725.1"/>
    </source>
</evidence>
<accession>A0A160TN62</accession>
<proteinExistence type="predicted"/>
<organism evidence="1">
    <name type="scientific">hydrothermal vent metagenome</name>
    <dbReference type="NCBI Taxonomy" id="652676"/>
    <lineage>
        <taxon>unclassified sequences</taxon>
        <taxon>metagenomes</taxon>
        <taxon>ecological metagenomes</taxon>
    </lineage>
</organism>
<dbReference type="SUPFAM" id="SSF103025">
    <property type="entry name" value="Folate-binding domain"/>
    <property type="match status" value="1"/>
</dbReference>